<dbReference type="InterPro" id="IPR027408">
    <property type="entry name" value="PNPase/RNase_PH_dom_sf"/>
</dbReference>
<proteinExistence type="predicted"/>
<dbReference type="InterPro" id="IPR001247">
    <property type="entry name" value="ExoRNase_PH_dom1"/>
</dbReference>
<dbReference type="InterPro" id="IPR036456">
    <property type="entry name" value="PNPase_PH_RNA-bd_sf"/>
</dbReference>
<accession>A0A0G1T1I0</accession>
<dbReference type="PANTHER" id="PTHR11252:SF0">
    <property type="entry name" value="POLYRIBONUCLEOTIDE NUCLEOTIDYLTRANSFERASE 1, MITOCHONDRIAL"/>
    <property type="match status" value="1"/>
</dbReference>
<dbReference type="SUPFAM" id="SSF55666">
    <property type="entry name" value="Ribonuclease PH domain 2-like"/>
    <property type="match status" value="1"/>
</dbReference>
<dbReference type="Pfam" id="PF01138">
    <property type="entry name" value="RNase_PH"/>
    <property type="match status" value="1"/>
</dbReference>
<dbReference type="Gene3D" id="3.30.230.70">
    <property type="entry name" value="GHMP Kinase, N-terminal domain"/>
    <property type="match status" value="1"/>
</dbReference>
<comment type="caution">
    <text evidence="3">The sequence shown here is derived from an EMBL/GenBank/DDBJ whole genome shotgun (WGS) entry which is preliminary data.</text>
</comment>
<keyword evidence="1" id="KW-0694">RNA-binding</keyword>
<dbReference type="GO" id="GO:0003723">
    <property type="term" value="F:RNA binding"/>
    <property type="evidence" value="ECO:0007669"/>
    <property type="project" value="UniProtKB-KW"/>
</dbReference>
<dbReference type="PANTHER" id="PTHR11252">
    <property type="entry name" value="POLYRIBONUCLEOTIDE NUCLEOTIDYLTRANSFERASE"/>
    <property type="match status" value="1"/>
</dbReference>
<evidence type="ECO:0000313" key="4">
    <source>
        <dbReference type="Proteomes" id="UP000034682"/>
    </source>
</evidence>
<dbReference type="InterPro" id="IPR036345">
    <property type="entry name" value="ExoRNase_PH_dom2_sf"/>
</dbReference>
<gene>
    <name evidence="3" type="ORF">UY02_C0047G0010</name>
</gene>
<reference evidence="3 4" key="1">
    <citation type="journal article" date="2015" name="Nature">
        <title>rRNA introns, odd ribosomes, and small enigmatic genomes across a large radiation of phyla.</title>
        <authorList>
            <person name="Brown C.T."/>
            <person name="Hug L.A."/>
            <person name="Thomas B.C."/>
            <person name="Sharon I."/>
            <person name="Castelle C.J."/>
            <person name="Singh A."/>
            <person name="Wilkins M.J."/>
            <person name="Williams K.H."/>
            <person name="Banfield J.F."/>
        </authorList>
    </citation>
    <scope>NUCLEOTIDE SEQUENCE [LARGE SCALE GENOMIC DNA]</scope>
</reference>
<evidence type="ECO:0000256" key="1">
    <source>
        <dbReference type="ARBA" id="ARBA00022884"/>
    </source>
</evidence>
<evidence type="ECO:0000259" key="2">
    <source>
        <dbReference type="Pfam" id="PF01138"/>
    </source>
</evidence>
<dbReference type="InterPro" id="IPR012162">
    <property type="entry name" value="PNPase"/>
</dbReference>
<dbReference type="GO" id="GO:0005829">
    <property type="term" value="C:cytosol"/>
    <property type="evidence" value="ECO:0007669"/>
    <property type="project" value="TreeGrafter"/>
</dbReference>
<feature type="non-terminal residue" evidence="3">
    <location>
        <position position="219"/>
    </location>
</feature>
<feature type="domain" description="Exoribonuclease phosphorolytic" evidence="2">
    <location>
        <begin position="130"/>
        <end position="218"/>
    </location>
</feature>
<dbReference type="GO" id="GO:0006396">
    <property type="term" value="P:RNA processing"/>
    <property type="evidence" value="ECO:0007669"/>
    <property type="project" value="InterPro"/>
</dbReference>
<name>A0A0G1T1I0_9BACT</name>
<dbReference type="SUPFAM" id="SSF46915">
    <property type="entry name" value="Polynucleotide phosphorylase/guanosine pentaphosphate synthase (PNPase/GPSI), domain 3"/>
    <property type="match status" value="1"/>
</dbReference>
<sequence length="219" mass="24063">MVEAGAKEVSEKEVFGGIEYAYEHAQKIIKAIDDLAKELKVEKEVYEDEEPAAELIKKVTKLLGAKLTDIIKDSATGEGVDFGEIKAVLVEELKEEDPKMISGTFETVLKKKIKEQILSGKRPDGRKHEEVRAISGQVGVLPRTHGSAIFQRGQTQVLSVTTLGAPSLGQLIESAEGEESKRYMHHYSMPPYATGETGRVGYPSRREIGHGALAERALF</sequence>
<keyword evidence="3" id="KW-0808">Transferase</keyword>
<dbReference type="EMBL" id="LCOK01000047">
    <property type="protein sequence ID" value="KKU75589.1"/>
    <property type="molecule type" value="Genomic_DNA"/>
</dbReference>
<dbReference type="GO" id="GO:0000175">
    <property type="term" value="F:3'-5'-RNA exonuclease activity"/>
    <property type="evidence" value="ECO:0007669"/>
    <property type="project" value="TreeGrafter"/>
</dbReference>
<protein>
    <submittedName>
        <fullName evidence="3">Polyribonucleotide nucleotidyltransferase</fullName>
    </submittedName>
</protein>
<dbReference type="Proteomes" id="UP000034682">
    <property type="component" value="Unassembled WGS sequence"/>
</dbReference>
<dbReference type="AlphaFoldDB" id="A0A0G1T1I0"/>
<dbReference type="InterPro" id="IPR020568">
    <property type="entry name" value="Ribosomal_Su5_D2-typ_SF"/>
</dbReference>
<dbReference type="GO" id="GO:0006402">
    <property type="term" value="P:mRNA catabolic process"/>
    <property type="evidence" value="ECO:0007669"/>
    <property type="project" value="InterPro"/>
</dbReference>
<dbReference type="SUPFAM" id="SSF54211">
    <property type="entry name" value="Ribosomal protein S5 domain 2-like"/>
    <property type="match status" value="1"/>
</dbReference>
<evidence type="ECO:0000313" key="3">
    <source>
        <dbReference type="EMBL" id="KKU75589.1"/>
    </source>
</evidence>
<dbReference type="GO" id="GO:0004654">
    <property type="term" value="F:polyribonucleotide nucleotidyltransferase activity"/>
    <property type="evidence" value="ECO:0007669"/>
    <property type="project" value="InterPro"/>
</dbReference>
<organism evidence="3 4">
    <name type="scientific">Candidatus Giovannonibacteria bacterium GW2011_GWB1_47_6b</name>
    <dbReference type="NCBI Taxonomy" id="1618655"/>
    <lineage>
        <taxon>Bacteria</taxon>
        <taxon>Candidatus Giovannoniibacteriota</taxon>
    </lineage>
</organism>